<name>I3EIQ1_NEMP3</name>
<keyword evidence="2" id="KW-1185">Reference proteome</keyword>
<dbReference type="HOGENOM" id="CLU_2671638_0_0_1"/>
<evidence type="ECO:0000313" key="1">
    <source>
        <dbReference type="EMBL" id="EIJ89098.1"/>
    </source>
</evidence>
<dbReference type="InParanoid" id="I3EIQ1"/>
<dbReference type="AlphaFoldDB" id="I3EIQ1"/>
<dbReference type="Proteomes" id="UP000002872">
    <property type="component" value="Unassembled WGS sequence"/>
</dbReference>
<evidence type="ECO:0000313" key="2">
    <source>
        <dbReference type="Proteomes" id="UP000002872"/>
    </source>
</evidence>
<dbReference type="VEuPathDB" id="MicrosporidiaDB:NEQG_00917"/>
<sequence length="75" mass="8345">MNLFYSSSDKKSWRLIIYNSVCMNSIGPIYKVSSTIEESASNTPFTLSLFSPVNCIFYTISSNKSASCKSSSFAY</sequence>
<reference evidence="1" key="1">
    <citation type="submission" date="2011-01" db="EMBL/GenBank/DDBJ databases">
        <title>The Genome Sequence of Nematocida parisii strain ERTm3.</title>
        <authorList>
            <consortium name="The Broad Institute Genome Sequencing Platform"/>
            <consortium name="The Broad Institute Genome Sequencing Center for Infectious Disease"/>
            <person name="Cuomo C."/>
            <person name="Troemel E."/>
            <person name="Young S.K."/>
            <person name="Zeng Q."/>
            <person name="Gargeya S."/>
            <person name="Fitzgerald M."/>
            <person name="Haas B."/>
            <person name="Abouelleil A."/>
            <person name="Alvarado L."/>
            <person name="Arachchi H.M."/>
            <person name="Berlin A."/>
            <person name="Chapman S.B."/>
            <person name="Gearin G."/>
            <person name="Goldberg J."/>
            <person name="Griggs A."/>
            <person name="Gujja S."/>
            <person name="Hansen M."/>
            <person name="Heiman D."/>
            <person name="Howarth C."/>
            <person name="Larimer J."/>
            <person name="Lui A."/>
            <person name="MacDonald P.J.P."/>
            <person name="McCowen C."/>
            <person name="Montmayeur A."/>
            <person name="Murphy C."/>
            <person name="Neiman D."/>
            <person name="Pearson M."/>
            <person name="Priest M."/>
            <person name="Roberts A."/>
            <person name="Saif S."/>
            <person name="Shea T."/>
            <person name="Sisk P."/>
            <person name="Stolte C."/>
            <person name="Sykes S."/>
            <person name="Wortman J."/>
            <person name="Nusbaum C."/>
            <person name="Birren B."/>
        </authorList>
    </citation>
    <scope>NUCLEOTIDE SEQUENCE</scope>
    <source>
        <strain evidence="1">ERTm3</strain>
    </source>
</reference>
<dbReference type="OrthoDB" id="269518at2759"/>
<dbReference type="EMBL" id="GL870877">
    <property type="protein sequence ID" value="EIJ89098.1"/>
    <property type="molecule type" value="Genomic_DNA"/>
</dbReference>
<proteinExistence type="predicted"/>
<accession>I3EIQ1</accession>
<gene>
    <name evidence="1" type="ORF">NEQG_00917</name>
</gene>
<organism evidence="1 2">
    <name type="scientific">Nematocida parisii (strain ERTm3)</name>
    <name type="common">Nematode killer fungus</name>
    <dbReference type="NCBI Taxonomy" id="935791"/>
    <lineage>
        <taxon>Eukaryota</taxon>
        <taxon>Fungi</taxon>
        <taxon>Fungi incertae sedis</taxon>
        <taxon>Microsporidia</taxon>
        <taxon>Nematocida</taxon>
    </lineage>
</organism>
<protein>
    <submittedName>
        <fullName evidence="1">Uncharacterized protein</fullName>
    </submittedName>
</protein>